<accession>A0A921KEH3</accession>
<dbReference type="EMBL" id="DYWT01000222">
    <property type="protein sequence ID" value="HJF32876.1"/>
    <property type="molecule type" value="Genomic_DNA"/>
</dbReference>
<reference evidence="2" key="1">
    <citation type="journal article" date="2021" name="PeerJ">
        <title>Extensive microbial diversity within the chicken gut microbiome revealed by metagenomics and culture.</title>
        <authorList>
            <person name="Gilroy R."/>
            <person name="Ravi A."/>
            <person name="Getino M."/>
            <person name="Pursley I."/>
            <person name="Horton D.L."/>
            <person name="Alikhan N.F."/>
            <person name="Baker D."/>
            <person name="Gharbi K."/>
            <person name="Hall N."/>
            <person name="Watson M."/>
            <person name="Adriaenssens E.M."/>
            <person name="Foster-Nyarko E."/>
            <person name="Jarju S."/>
            <person name="Secka A."/>
            <person name="Antonio M."/>
            <person name="Oren A."/>
            <person name="Chaudhuri R.R."/>
            <person name="La Ragione R."/>
            <person name="Hildebrand F."/>
            <person name="Pallen M.J."/>
        </authorList>
    </citation>
    <scope>NUCLEOTIDE SEQUENCE</scope>
    <source>
        <strain evidence="2">CHK171-7178</strain>
    </source>
</reference>
<protein>
    <submittedName>
        <fullName evidence="2">Glycerophosphodiester phosphodiesterase</fullName>
    </submittedName>
</protein>
<dbReference type="AlphaFoldDB" id="A0A921KEH3"/>
<dbReference type="GO" id="GO:0008081">
    <property type="term" value="F:phosphoric diester hydrolase activity"/>
    <property type="evidence" value="ECO:0007669"/>
    <property type="project" value="InterPro"/>
</dbReference>
<dbReference type="SUPFAM" id="SSF51695">
    <property type="entry name" value="PLC-like phosphodiesterases"/>
    <property type="match status" value="1"/>
</dbReference>
<name>A0A921KEH3_SPOPS</name>
<sequence>MSKPTVFAHRGASGIRFENTMEAFEKAADQGADGIELDVQLTEDGVPIVIHDPELHRLAGIQRSISSMTSGEITRIRVGKRYRRLVQGFRIPTLIEAVLFCEKNNLGLNIELKETVSDRPELIKHIVDIASIIDDIHISSFDYSVLEAVKEESPLMETAYLIKKKNVDWENLEQYSCADGFHLHKRLLKEPFLNKLILSGKKIRVYGVTGTEPITINPPPYINGWITDYPDRFNYNKKDQDC</sequence>
<organism evidence="2 3">
    <name type="scientific">Sporosarcina psychrophila</name>
    <name type="common">Bacillus psychrophilus</name>
    <dbReference type="NCBI Taxonomy" id="1476"/>
    <lineage>
        <taxon>Bacteria</taxon>
        <taxon>Bacillati</taxon>
        <taxon>Bacillota</taxon>
        <taxon>Bacilli</taxon>
        <taxon>Bacillales</taxon>
        <taxon>Caryophanaceae</taxon>
        <taxon>Sporosarcina</taxon>
    </lineage>
</organism>
<dbReference type="Gene3D" id="3.20.20.190">
    <property type="entry name" value="Phosphatidylinositol (PI) phosphodiesterase"/>
    <property type="match status" value="1"/>
</dbReference>
<dbReference type="Pfam" id="PF03009">
    <property type="entry name" value="GDPD"/>
    <property type="match status" value="1"/>
</dbReference>
<comment type="caution">
    <text evidence="2">The sequence shown here is derived from an EMBL/GenBank/DDBJ whole genome shotgun (WGS) entry which is preliminary data.</text>
</comment>
<dbReference type="InterPro" id="IPR030395">
    <property type="entry name" value="GP_PDE_dom"/>
</dbReference>
<reference evidence="2" key="2">
    <citation type="submission" date="2021-09" db="EMBL/GenBank/DDBJ databases">
        <authorList>
            <person name="Gilroy R."/>
        </authorList>
    </citation>
    <scope>NUCLEOTIDE SEQUENCE</scope>
    <source>
        <strain evidence="2">CHK171-7178</strain>
    </source>
</reference>
<dbReference type="GO" id="GO:0006629">
    <property type="term" value="P:lipid metabolic process"/>
    <property type="evidence" value="ECO:0007669"/>
    <property type="project" value="InterPro"/>
</dbReference>
<dbReference type="PANTHER" id="PTHR46211">
    <property type="entry name" value="GLYCEROPHOSPHORYL DIESTER PHOSPHODIESTERASE"/>
    <property type="match status" value="1"/>
</dbReference>
<dbReference type="PROSITE" id="PS50007">
    <property type="entry name" value="PIPLC_X_DOMAIN"/>
    <property type="match status" value="1"/>
</dbReference>
<dbReference type="Proteomes" id="UP000698173">
    <property type="component" value="Unassembled WGS sequence"/>
</dbReference>
<dbReference type="PANTHER" id="PTHR46211:SF1">
    <property type="entry name" value="GLYCEROPHOSPHODIESTER PHOSPHODIESTERASE, CYTOPLASMIC"/>
    <property type="match status" value="1"/>
</dbReference>
<evidence type="ECO:0000259" key="1">
    <source>
        <dbReference type="PROSITE" id="PS51704"/>
    </source>
</evidence>
<feature type="domain" description="GP-PDE" evidence="1">
    <location>
        <begin position="4"/>
        <end position="237"/>
    </location>
</feature>
<dbReference type="InterPro" id="IPR017946">
    <property type="entry name" value="PLC-like_Pdiesterase_TIM-brl"/>
</dbReference>
<proteinExistence type="predicted"/>
<evidence type="ECO:0000313" key="3">
    <source>
        <dbReference type="Proteomes" id="UP000698173"/>
    </source>
</evidence>
<evidence type="ECO:0000313" key="2">
    <source>
        <dbReference type="EMBL" id="HJF32876.1"/>
    </source>
</evidence>
<gene>
    <name evidence="2" type="ORF">K8V56_14025</name>
</gene>
<dbReference type="PROSITE" id="PS51704">
    <property type="entry name" value="GP_PDE"/>
    <property type="match status" value="1"/>
</dbReference>